<feature type="compositionally biased region" description="Basic and acidic residues" evidence="1">
    <location>
        <begin position="1"/>
        <end position="14"/>
    </location>
</feature>
<proteinExistence type="predicted"/>
<evidence type="ECO:0000313" key="3">
    <source>
        <dbReference type="Proteomes" id="UP000235346"/>
    </source>
</evidence>
<gene>
    <name evidence="2" type="ORF">C1H66_13310</name>
</gene>
<evidence type="ECO:0000256" key="1">
    <source>
        <dbReference type="SAM" id="MobiDB-lite"/>
    </source>
</evidence>
<evidence type="ECO:0008006" key="4">
    <source>
        <dbReference type="Google" id="ProtNLM"/>
    </source>
</evidence>
<dbReference type="AlphaFoldDB" id="A0A2N7TKX5"/>
<name>A0A2N7TKX5_9GAMM</name>
<protein>
    <recommendedName>
        <fullName evidence="4">DUF1127 domain-containing protein</fullName>
    </recommendedName>
</protein>
<dbReference type="EMBL" id="PNRE01000059">
    <property type="protein sequence ID" value="PMR68840.1"/>
    <property type="molecule type" value="Genomic_DNA"/>
</dbReference>
<dbReference type="RefSeq" id="WP_102628361.1">
    <property type="nucleotide sequence ID" value="NZ_PDOH01000001.1"/>
</dbReference>
<sequence length="115" mass="13591">MSQYEPIRRPRVVADKPAPPPAPDFYMPAMPPLGLITAVEHWWHVYRRRRQFRQRFLPLLAHDDHILEDMGHHRDDILWASRLPLQVDALKALEECRALRKAQQGPYRLLDLTLP</sequence>
<keyword evidence="3" id="KW-1185">Reference proteome</keyword>
<organism evidence="2 3">
    <name type="scientific">Halomonas heilongjiangensis</name>
    <dbReference type="NCBI Taxonomy" id="1387883"/>
    <lineage>
        <taxon>Bacteria</taxon>
        <taxon>Pseudomonadati</taxon>
        <taxon>Pseudomonadota</taxon>
        <taxon>Gammaproteobacteria</taxon>
        <taxon>Oceanospirillales</taxon>
        <taxon>Halomonadaceae</taxon>
        <taxon>Halomonas</taxon>
    </lineage>
</organism>
<dbReference type="Proteomes" id="UP000235346">
    <property type="component" value="Unassembled WGS sequence"/>
</dbReference>
<accession>A0A2N7TKX5</accession>
<feature type="region of interest" description="Disordered" evidence="1">
    <location>
        <begin position="1"/>
        <end position="20"/>
    </location>
</feature>
<evidence type="ECO:0000313" key="2">
    <source>
        <dbReference type="EMBL" id="PMR68840.1"/>
    </source>
</evidence>
<reference evidence="2 3" key="1">
    <citation type="submission" date="2018-01" db="EMBL/GenBank/DDBJ databases">
        <title>Halomonas endophytica sp. nov., isolated from storage liquid in the stems of Populus euphratica.</title>
        <authorList>
            <person name="Chen C."/>
        </authorList>
    </citation>
    <scope>NUCLEOTIDE SEQUENCE [LARGE SCALE GENOMIC DNA]</scope>
    <source>
        <strain evidence="2 3">DSM 26881</strain>
    </source>
</reference>
<dbReference type="OrthoDB" id="6173366at2"/>
<comment type="caution">
    <text evidence="2">The sequence shown here is derived from an EMBL/GenBank/DDBJ whole genome shotgun (WGS) entry which is preliminary data.</text>
</comment>